<accession>A0A6J4PT94</accession>
<organism evidence="1">
    <name type="scientific">uncultured Rubrobacteraceae bacterium</name>
    <dbReference type="NCBI Taxonomy" id="349277"/>
    <lineage>
        <taxon>Bacteria</taxon>
        <taxon>Bacillati</taxon>
        <taxon>Actinomycetota</taxon>
        <taxon>Rubrobacteria</taxon>
        <taxon>Rubrobacterales</taxon>
        <taxon>Rubrobacteraceae</taxon>
        <taxon>environmental samples</taxon>
    </lineage>
</organism>
<sequence>EEERERYRANSVRASWGGDGVSGSVVWRRQGGRREGDGSGEADLVSRCLDLPTTMHWTYAAPV</sequence>
<feature type="non-terminal residue" evidence="1">
    <location>
        <position position="63"/>
    </location>
</feature>
<evidence type="ECO:0000313" key="1">
    <source>
        <dbReference type="EMBL" id="CAA9425413.1"/>
    </source>
</evidence>
<dbReference type="AlphaFoldDB" id="A0A6J4PT94"/>
<feature type="non-terminal residue" evidence="1">
    <location>
        <position position="1"/>
    </location>
</feature>
<dbReference type="EMBL" id="CADCVD010000013">
    <property type="protein sequence ID" value="CAA9425413.1"/>
    <property type="molecule type" value="Genomic_DNA"/>
</dbReference>
<reference evidence="1" key="1">
    <citation type="submission" date="2020-02" db="EMBL/GenBank/DDBJ databases">
        <authorList>
            <person name="Meier V. D."/>
        </authorList>
    </citation>
    <scope>NUCLEOTIDE SEQUENCE</scope>
    <source>
        <strain evidence="1">AVDCRST_MAG37</strain>
    </source>
</reference>
<protein>
    <submittedName>
        <fullName evidence="1">Uncharacterized protein</fullName>
    </submittedName>
</protein>
<name>A0A6J4PT94_9ACTN</name>
<proteinExistence type="predicted"/>
<gene>
    <name evidence="1" type="ORF">AVDCRST_MAG37-217</name>
</gene>